<dbReference type="Proteomes" id="UP000557717">
    <property type="component" value="Unassembled WGS sequence"/>
</dbReference>
<evidence type="ECO:0000313" key="1">
    <source>
        <dbReference type="EMBL" id="MBB5354023.1"/>
    </source>
</evidence>
<dbReference type="EMBL" id="JACHFD010000073">
    <property type="protein sequence ID" value="MBB5354023.1"/>
    <property type="molecule type" value="Genomic_DNA"/>
</dbReference>
<sequence length="133" mass="14453">MKVLWGSVSLFAAAGIGFVVGWVSNSSKEGSRSQDAEGKKTFVELEALSQQGDLPNPVQVKGSIYCDQSGIFWLTPGPGVEPREGLALRMPTWHFPASSGEWSRSLIVEGEFNKLDSEIGFNSISPIYGIQFK</sequence>
<accession>A0A840V8G2</accession>
<evidence type="ECO:0000313" key="2">
    <source>
        <dbReference type="Proteomes" id="UP000557717"/>
    </source>
</evidence>
<keyword evidence="2" id="KW-1185">Reference proteome</keyword>
<name>A0A840V8G2_9BACT</name>
<protein>
    <submittedName>
        <fullName evidence="1">Uncharacterized protein</fullName>
    </submittedName>
</protein>
<dbReference type="AlphaFoldDB" id="A0A840V8G2"/>
<organism evidence="1 2">
    <name type="scientific">Haloferula luteola</name>
    <dbReference type="NCBI Taxonomy" id="595692"/>
    <lineage>
        <taxon>Bacteria</taxon>
        <taxon>Pseudomonadati</taxon>
        <taxon>Verrucomicrobiota</taxon>
        <taxon>Verrucomicrobiia</taxon>
        <taxon>Verrucomicrobiales</taxon>
        <taxon>Verrucomicrobiaceae</taxon>
        <taxon>Haloferula</taxon>
    </lineage>
</organism>
<comment type="caution">
    <text evidence="1">The sequence shown here is derived from an EMBL/GenBank/DDBJ whole genome shotgun (WGS) entry which is preliminary data.</text>
</comment>
<proteinExistence type="predicted"/>
<reference evidence="1 2" key="1">
    <citation type="submission" date="2020-08" db="EMBL/GenBank/DDBJ databases">
        <title>Genomic Encyclopedia of Type Strains, Phase IV (KMG-IV): sequencing the most valuable type-strain genomes for metagenomic binning, comparative biology and taxonomic classification.</title>
        <authorList>
            <person name="Goeker M."/>
        </authorList>
    </citation>
    <scope>NUCLEOTIDE SEQUENCE [LARGE SCALE GENOMIC DNA]</scope>
    <source>
        <strain evidence="1 2">YC6886</strain>
    </source>
</reference>
<gene>
    <name evidence="1" type="ORF">HNR46_004295</name>
</gene>
<dbReference type="RefSeq" id="WP_184022571.1">
    <property type="nucleotide sequence ID" value="NZ_JACHFD010000073.1"/>
</dbReference>